<dbReference type="GO" id="GO:0003729">
    <property type="term" value="F:mRNA binding"/>
    <property type="evidence" value="ECO:0007669"/>
    <property type="project" value="UniProtKB-ARBA"/>
</dbReference>
<dbReference type="PROSITE" id="PS00585">
    <property type="entry name" value="RIBOSOMAL_S5"/>
    <property type="match status" value="1"/>
</dbReference>
<dbReference type="GO" id="GO:1990904">
    <property type="term" value="C:ribonucleoprotein complex"/>
    <property type="evidence" value="ECO:0007669"/>
    <property type="project" value="UniProtKB-UniRule"/>
</dbReference>
<dbReference type="SUPFAM" id="SSF54768">
    <property type="entry name" value="dsRNA-binding domain-like"/>
    <property type="match status" value="1"/>
</dbReference>
<dbReference type="SUPFAM" id="SSF54211">
    <property type="entry name" value="Ribosomal protein S5 domain 2-like"/>
    <property type="match status" value="1"/>
</dbReference>
<evidence type="ECO:0000256" key="5">
    <source>
        <dbReference type="ARBA" id="ARBA00023274"/>
    </source>
</evidence>
<dbReference type="PANTHER" id="PTHR48432:SF1">
    <property type="entry name" value="S5 DRBM DOMAIN-CONTAINING PROTEIN"/>
    <property type="match status" value="1"/>
</dbReference>
<organism evidence="9 10">
    <name type="scientific">Tetracentron sinense</name>
    <name type="common">Spur-leaf</name>
    <dbReference type="NCBI Taxonomy" id="13715"/>
    <lineage>
        <taxon>Eukaryota</taxon>
        <taxon>Viridiplantae</taxon>
        <taxon>Streptophyta</taxon>
        <taxon>Embryophyta</taxon>
        <taxon>Tracheophyta</taxon>
        <taxon>Spermatophyta</taxon>
        <taxon>Magnoliopsida</taxon>
        <taxon>Trochodendrales</taxon>
        <taxon>Trochodendraceae</taxon>
        <taxon>Tetracentron</taxon>
    </lineage>
</organism>
<dbReference type="InterPro" id="IPR018192">
    <property type="entry name" value="Ribosomal_uS5_N_CS"/>
</dbReference>
<dbReference type="PROSITE" id="PS50881">
    <property type="entry name" value="S5_DSRBD"/>
    <property type="match status" value="1"/>
</dbReference>
<evidence type="ECO:0000256" key="1">
    <source>
        <dbReference type="ARBA" id="ARBA00008945"/>
    </source>
</evidence>
<dbReference type="InterPro" id="IPR005324">
    <property type="entry name" value="Ribosomal_uS5_C"/>
</dbReference>
<evidence type="ECO:0000256" key="7">
    <source>
        <dbReference type="RuleBase" id="RU003823"/>
    </source>
</evidence>
<dbReference type="EMBL" id="JABCRI010000001">
    <property type="protein sequence ID" value="KAF8413856.1"/>
    <property type="molecule type" value="Genomic_DNA"/>
</dbReference>
<dbReference type="FunFam" id="3.30.230.10:FF:000002">
    <property type="entry name" value="30S ribosomal protein S5"/>
    <property type="match status" value="1"/>
</dbReference>
<keyword evidence="5 6" id="KW-0687">Ribonucleoprotein</keyword>
<dbReference type="OrthoDB" id="309483at2759"/>
<dbReference type="InterPro" id="IPR020568">
    <property type="entry name" value="Ribosomal_Su5_D2-typ_SF"/>
</dbReference>
<keyword evidence="3" id="KW-0694">RNA-binding</keyword>
<evidence type="ECO:0000259" key="8">
    <source>
        <dbReference type="PROSITE" id="PS50881"/>
    </source>
</evidence>
<feature type="domain" description="S5 DRBM" evidence="8">
    <location>
        <begin position="1"/>
        <end position="57"/>
    </location>
</feature>
<evidence type="ECO:0000256" key="4">
    <source>
        <dbReference type="ARBA" id="ARBA00022980"/>
    </source>
</evidence>
<gene>
    <name evidence="9" type="ORF">HHK36_001850</name>
</gene>
<dbReference type="Pfam" id="PF00333">
    <property type="entry name" value="Ribosomal_S5"/>
    <property type="match status" value="1"/>
</dbReference>
<reference evidence="9 10" key="1">
    <citation type="submission" date="2020-04" db="EMBL/GenBank/DDBJ databases">
        <title>Plant Genome Project.</title>
        <authorList>
            <person name="Zhang R.-G."/>
        </authorList>
    </citation>
    <scope>NUCLEOTIDE SEQUENCE [LARGE SCALE GENOMIC DNA]</scope>
    <source>
        <strain evidence="9">YNK0</strain>
        <tissue evidence="9">Leaf</tissue>
    </source>
</reference>
<dbReference type="InterPro" id="IPR014721">
    <property type="entry name" value="Ribsml_uS5_D2-typ_fold_subgr"/>
</dbReference>
<evidence type="ECO:0000256" key="3">
    <source>
        <dbReference type="ARBA" id="ARBA00022884"/>
    </source>
</evidence>
<evidence type="ECO:0000313" key="10">
    <source>
        <dbReference type="Proteomes" id="UP000655225"/>
    </source>
</evidence>
<comment type="similarity">
    <text evidence="1 7">Belongs to the universal ribosomal protein uS5 family.</text>
</comment>
<dbReference type="GO" id="GO:0005737">
    <property type="term" value="C:cytoplasm"/>
    <property type="evidence" value="ECO:0007669"/>
    <property type="project" value="UniProtKB-ARBA"/>
</dbReference>
<dbReference type="InterPro" id="IPR013810">
    <property type="entry name" value="Ribosomal_uS5_N"/>
</dbReference>
<dbReference type="GO" id="GO:0003735">
    <property type="term" value="F:structural constituent of ribosome"/>
    <property type="evidence" value="ECO:0007669"/>
    <property type="project" value="UniProtKB-UniRule"/>
</dbReference>
<keyword evidence="10" id="KW-1185">Reference proteome</keyword>
<keyword evidence="2" id="KW-0699">rRNA-binding</keyword>
<dbReference type="InterPro" id="IPR000851">
    <property type="entry name" value="Ribosomal_uS5"/>
</dbReference>
<evidence type="ECO:0000256" key="2">
    <source>
        <dbReference type="ARBA" id="ARBA00022730"/>
    </source>
</evidence>
<dbReference type="Proteomes" id="UP000655225">
    <property type="component" value="Unassembled WGS sequence"/>
</dbReference>
<dbReference type="GO" id="GO:0019843">
    <property type="term" value="F:rRNA binding"/>
    <property type="evidence" value="ECO:0007669"/>
    <property type="project" value="UniProtKB-KW"/>
</dbReference>
<protein>
    <recommendedName>
        <fullName evidence="8">S5 DRBM domain-containing protein</fullName>
    </recommendedName>
</protein>
<evidence type="ECO:0000256" key="6">
    <source>
        <dbReference type="PROSITE-ProRule" id="PRU00268"/>
    </source>
</evidence>
<comment type="caution">
    <text evidence="9">The sequence shown here is derived from an EMBL/GenBank/DDBJ whole genome shotgun (WGS) entry which is preliminary data.</text>
</comment>
<dbReference type="Pfam" id="PF03719">
    <property type="entry name" value="Ribosomal_S5_C"/>
    <property type="match status" value="1"/>
</dbReference>
<dbReference type="GO" id="GO:0006412">
    <property type="term" value="P:translation"/>
    <property type="evidence" value="ECO:0007669"/>
    <property type="project" value="InterPro"/>
</dbReference>
<dbReference type="OMA" id="CAGYHNI"/>
<accession>A0A835A3F0</accession>
<name>A0A835A3F0_TETSI</name>
<evidence type="ECO:0000313" key="9">
    <source>
        <dbReference type="EMBL" id="KAF8413856.1"/>
    </source>
</evidence>
<keyword evidence="4 6" id="KW-0689">Ribosomal protein</keyword>
<dbReference type="AlphaFoldDB" id="A0A835A3F0"/>
<dbReference type="Gene3D" id="3.30.230.10">
    <property type="match status" value="1"/>
</dbReference>
<dbReference type="PANTHER" id="PTHR48432">
    <property type="entry name" value="S5 DRBM DOMAIN-CONTAINING PROTEIN"/>
    <property type="match status" value="1"/>
</dbReference>
<proteinExistence type="inferred from homology"/>
<sequence>MRRVTKVVKGGKQVHFRAIVVMGDKQGQVGVGVEKAEEVIVAVQKCDGDYRAAKVMLRPASPGTGVIAGGTVRIALEMAGLENALGKQLGSHNAFNNASTTVVAVQKKEFSDVVNV</sequence>
<dbReference type="GO" id="GO:0005840">
    <property type="term" value="C:ribosome"/>
    <property type="evidence" value="ECO:0007669"/>
    <property type="project" value="UniProtKB-KW"/>
</dbReference>